<accession>A0A545UUI8</accession>
<keyword evidence="1" id="KW-1133">Transmembrane helix</keyword>
<keyword evidence="1" id="KW-0812">Transmembrane</keyword>
<dbReference type="Proteomes" id="UP000315783">
    <property type="component" value="Unassembled WGS sequence"/>
</dbReference>
<dbReference type="InterPro" id="IPR011051">
    <property type="entry name" value="RmlC_Cupin_sf"/>
</dbReference>
<dbReference type="Gene3D" id="2.60.120.10">
    <property type="entry name" value="Jelly Rolls"/>
    <property type="match status" value="1"/>
</dbReference>
<reference evidence="3 4" key="1">
    <citation type="journal article" date="2019" name="Appl. Microbiol. Biotechnol.">
        <title>Genome sequence of Isaria javanica and comparative genome analysis insights into family S53 peptidase evolution in fungal entomopathogens.</title>
        <authorList>
            <person name="Lin R."/>
            <person name="Zhang X."/>
            <person name="Xin B."/>
            <person name="Zou M."/>
            <person name="Gao Y."/>
            <person name="Qin F."/>
            <person name="Hu Q."/>
            <person name="Xie B."/>
            <person name="Cheng X."/>
        </authorList>
    </citation>
    <scope>NUCLEOTIDE SEQUENCE [LARGE SCALE GENOMIC DNA]</scope>
    <source>
        <strain evidence="3 4">IJ1G</strain>
    </source>
</reference>
<dbReference type="InterPro" id="IPR013096">
    <property type="entry name" value="Cupin_2"/>
</dbReference>
<evidence type="ECO:0000259" key="2">
    <source>
        <dbReference type="Pfam" id="PF07883"/>
    </source>
</evidence>
<feature type="domain" description="Cupin type-2" evidence="2">
    <location>
        <begin position="68"/>
        <end position="115"/>
    </location>
</feature>
<organism evidence="3 4">
    <name type="scientific">Cordyceps javanica</name>
    <dbReference type="NCBI Taxonomy" id="43265"/>
    <lineage>
        <taxon>Eukaryota</taxon>
        <taxon>Fungi</taxon>
        <taxon>Dikarya</taxon>
        <taxon>Ascomycota</taxon>
        <taxon>Pezizomycotina</taxon>
        <taxon>Sordariomycetes</taxon>
        <taxon>Hypocreomycetidae</taxon>
        <taxon>Hypocreales</taxon>
        <taxon>Cordycipitaceae</taxon>
        <taxon>Cordyceps</taxon>
    </lineage>
</organism>
<proteinExistence type="predicted"/>
<evidence type="ECO:0000256" key="1">
    <source>
        <dbReference type="SAM" id="Phobius"/>
    </source>
</evidence>
<dbReference type="AlphaFoldDB" id="A0A545UUI8"/>
<dbReference type="InterPro" id="IPR014710">
    <property type="entry name" value="RmlC-like_jellyroll"/>
</dbReference>
<feature type="transmembrane region" description="Helical" evidence="1">
    <location>
        <begin position="187"/>
        <end position="206"/>
    </location>
</feature>
<protein>
    <submittedName>
        <fullName evidence="3">Cupin, RmlC-type</fullName>
    </submittedName>
</protein>
<evidence type="ECO:0000313" key="4">
    <source>
        <dbReference type="Proteomes" id="UP000315783"/>
    </source>
</evidence>
<dbReference type="Pfam" id="PF07883">
    <property type="entry name" value="Cupin_2"/>
    <property type="match status" value="1"/>
</dbReference>
<comment type="caution">
    <text evidence="3">The sequence shown here is derived from an EMBL/GenBank/DDBJ whole genome shotgun (WGS) entry which is preliminary data.</text>
</comment>
<name>A0A545UUI8_9HYPO</name>
<gene>
    <name evidence="3" type="ORF">IF1G_08431</name>
</gene>
<dbReference type="STRING" id="43265.A0A545UUI8"/>
<dbReference type="SUPFAM" id="SSF51182">
    <property type="entry name" value="RmlC-like cupins"/>
    <property type="match status" value="1"/>
</dbReference>
<keyword evidence="4" id="KW-1185">Reference proteome</keyword>
<dbReference type="EMBL" id="SPUK01000013">
    <property type="protein sequence ID" value="TQV93128.1"/>
    <property type="molecule type" value="Genomic_DNA"/>
</dbReference>
<keyword evidence="1" id="KW-0472">Membrane</keyword>
<evidence type="ECO:0000313" key="3">
    <source>
        <dbReference type="EMBL" id="TQV93128.1"/>
    </source>
</evidence>
<sequence>MVLAPLSFLRAQQPSRSSSWDQAILTLPDTVDRTFTVNFEWRRGLYFSVHSFPIHDPQHHQQETLYYPPPHYHLFADEYFRVSRGAGTWHLWNRDVHLKTGDKIKIPARAWHWFEGDQSLENPLAVEVYFDKGQPEIEERFFRNILGYLADCHRESLEPSICQLLMFFYHFDMVPGLRFSRWEALNLAINVALMYIATVMGVLMGYKGSYDEYYQVQKKNH</sequence>
<dbReference type="OrthoDB" id="9976870at2759"/>